<evidence type="ECO:0000313" key="2">
    <source>
        <dbReference type="EMBL" id="WBG91922.1"/>
    </source>
</evidence>
<keyword evidence="3" id="KW-1185">Reference proteome</keyword>
<dbReference type="EMBL" id="CP104758">
    <property type="protein sequence ID" value="WBG91922.1"/>
    <property type="molecule type" value="Genomic_DNA"/>
</dbReference>
<gene>
    <name evidence="2" type="ORF">N5580_05090</name>
</gene>
<dbReference type="RefSeq" id="WP_269950003.1">
    <property type="nucleotide sequence ID" value="NZ_CP104758.1"/>
</dbReference>
<accession>A0AAJ5QL61</accession>
<reference evidence="2 3" key="1">
    <citation type="journal article" date="2022" name="J Glob Antimicrob Resist">
        <title>First complete genome of a multidrug resistant strain of the novel human pathogen Kalamiella piersonii (GABEKP28) identified in human saliva.</title>
        <authorList>
            <person name="McDonagh F."/>
            <person name="Singh N.K."/>
            <person name="Venkateswaran K."/>
            <person name="Lonappan A.M."/>
            <person name="Hallahan B."/>
            <person name="Tuohy A."/>
            <person name="Burke L."/>
            <person name="Kovarova A."/>
            <person name="Miliotis G."/>
        </authorList>
    </citation>
    <scope>NUCLEOTIDE SEQUENCE [LARGE SCALE GENOMIC DNA]</scope>
    <source>
        <strain evidence="2 3">GABEKP28</strain>
    </source>
</reference>
<evidence type="ECO:0000256" key="1">
    <source>
        <dbReference type="SAM" id="Phobius"/>
    </source>
</evidence>
<evidence type="ECO:0000313" key="3">
    <source>
        <dbReference type="Proteomes" id="UP001211544"/>
    </source>
</evidence>
<sequence length="478" mass="54288">MMGWSVPHIPARPEIRPWSPWVCLLLIIAGILISFFWVILVTSNEGLTALSRQYWLLWAVKTLTCIAIAITIYLLWWEVRSFMVWNWNNWCHNMELLWRKRAHQHLYVVEHLTLISDPSLIPSLAGITNKNYADEPSVNIIMEQECVPGISRFENICLHLIKAIKPSLQQRYPVGKVAVLVKTSSSDKKAELAVIKRILTGGTSAWRADIEFLSDSASLSEWNQQALAYKFPVIVFILHYRQPDEILPEFASVLLILPEEMLYPDEYKTALRIFHAMPVNISILKSELAELRDMEQIPAARKRAVWHFGLPEPQKKGVARILNELSINLYKEVAVGGVIDFEEFFSPYKELAGWIMMASAIEMASYALESHWLVYKDNKISWAVALGNSASESAAKPSVNPSPAIPFGSIMLALLTNLGFATLMTDYYPELMLSWQGGIIFLILLVIMIPVVVFVLRSAIQYLQFPRFVNAGRKSGKV</sequence>
<protein>
    <submittedName>
        <fullName evidence="2">Uncharacterized protein</fullName>
    </submittedName>
</protein>
<feature type="transmembrane region" description="Helical" evidence="1">
    <location>
        <begin position="21"/>
        <end position="43"/>
    </location>
</feature>
<keyword evidence="1" id="KW-0812">Transmembrane</keyword>
<dbReference type="AlphaFoldDB" id="A0AAJ5QL61"/>
<keyword evidence="1" id="KW-1133">Transmembrane helix</keyword>
<feature type="transmembrane region" description="Helical" evidence="1">
    <location>
        <begin position="404"/>
        <end position="423"/>
    </location>
</feature>
<feature type="transmembrane region" description="Helical" evidence="1">
    <location>
        <begin position="435"/>
        <end position="456"/>
    </location>
</feature>
<proteinExistence type="predicted"/>
<keyword evidence="1" id="KW-0472">Membrane</keyword>
<dbReference type="Proteomes" id="UP001211544">
    <property type="component" value="Chromosome"/>
</dbReference>
<name>A0AAJ5QL61_9GAMM</name>
<organism evidence="2 3">
    <name type="scientific">Pantoea piersonii</name>
    <dbReference type="NCBI Taxonomy" id="2364647"/>
    <lineage>
        <taxon>Bacteria</taxon>
        <taxon>Pseudomonadati</taxon>
        <taxon>Pseudomonadota</taxon>
        <taxon>Gammaproteobacteria</taxon>
        <taxon>Enterobacterales</taxon>
        <taxon>Erwiniaceae</taxon>
        <taxon>Pantoea</taxon>
    </lineage>
</organism>
<dbReference type="KEGG" id="kpie:N5580_05090"/>
<feature type="transmembrane region" description="Helical" evidence="1">
    <location>
        <begin position="55"/>
        <end position="76"/>
    </location>
</feature>